<evidence type="ECO:0000313" key="2">
    <source>
        <dbReference type="EMBL" id="KAJ8047535.1"/>
    </source>
</evidence>
<comment type="caution">
    <text evidence="2">The sequence shown here is derived from an EMBL/GenBank/DDBJ whole genome shotgun (WGS) entry which is preliminary data.</text>
</comment>
<dbReference type="OrthoDB" id="6334211at2759"/>
<feature type="compositionally biased region" description="Acidic residues" evidence="1">
    <location>
        <begin position="225"/>
        <end position="235"/>
    </location>
</feature>
<proteinExistence type="predicted"/>
<evidence type="ECO:0000256" key="1">
    <source>
        <dbReference type="SAM" id="MobiDB-lite"/>
    </source>
</evidence>
<feature type="compositionally biased region" description="Low complexity" evidence="1">
    <location>
        <begin position="40"/>
        <end position="59"/>
    </location>
</feature>
<feature type="compositionally biased region" description="Polar residues" evidence="1">
    <location>
        <begin position="63"/>
        <end position="73"/>
    </location>
</feature>
<gene>
    <name evidence="2" type="ORF">HOLleu_06561</name>
</gene>
<accession>A0A9Q1HJ04</accession>
<name>A0A9Q1HJ04_HOLLE</name>
<feature type="compositionally biased region" description="Polar residues" evidence="1">
    <location>
        <begin position="193"/>
        <end position="203"/>
    </location>
</feature>
<dbReference type="Proteomes" id="UP001152320">
    <property type="component" value="Chromosome 2"/>
</dbReference>
<protein>
    <submittedName>
        <fullName evidence="2">Uncharacterized protein</fullName>
    </submittedName>
</protein>
<keyword evidence="3" id="KW-1185">Reference proteome</keyword>
<feature type="compositionally biased region" description="Polar residues" evidence="1">
    <location>
        <begin position="168"/>
        <end position="186"/>
    </location>
</feature>
<reference evidence="2" key="1">
    <citation type="submission" date="2021-10" db="EMBL/GenBank/DDBJ databases">
        <title>Tropical sea cucumber genome reveals ecological adaptation and Cuvierian tubules defense mechanism.</title>
        <authorList>
            <person name="Chen T."/>
        </authorList>
    </citation>
    <scope>NUCLEOTIDE SEQUENCE</scope>
    <source>
        <strain evidence="2">Nanhai2018</strain>
        <tissue evidence="2">Muscle</tissue>
    </source>
</reference>
<feature type="region of interest" description="Disordered" evidence="1">
    <location>
        <begin position="1"/>
        <end position="235"/>
    </location>
</feature>
<organism evidence="2 3">
    <name type="scientific">Holothuria leucospilota</name>
    <name type="common">Black long sea cucumber</name>
    <name type="synonym">Mertensiothuria leucospilota</name>
    <dbReference type="NCBI Taxonomy" id="206669"/>
    <lineage>
        <taxon>Eukaryota</taxon>
        <taxon>Metazoa</taxon>
        <taxon>Echinodermata</taxon>
        <taxon>Eleutherozoa</taxon>
        <taxon>Echinozoa</taxon>
        <taxon>Holothuroidea</taxon>
        <taxon>Aspidochirotacea</taxon>
        <taxon>Aspidochirotida</taxon>
        <taxon>Holothuriidae</taxon>
        <taxon>Holothuria</taxon>
    </lineage>
</organism>
<feature type="compositionally biased region" description="Polar residues" evidence="1">
    <location>
        <begin position="8"/>
        <end position="17"/>
    </location>
</feature>
<sequence>MTYLGIGSSATGSSEQYSGGDRVTSASGTHSEDDRATPASGTSSQSESGSLSRSPSQRPGASSVGSSVKTWSKPSGEPATKHSSSPGLRQREGSSRQMNSVERASYERRKSAAKAAAAGIIPKPLEQLINKPPGTAPGESQFDLGPEKPLRPKTVPSSLPYHDFYSASPDSSVPSIASDSHLSNISEAGGMSPSGSSVSNDSRPASAISFASDKPALPPINTSEQDSDPYNDPEY</sequence>
<evidence type="ECO:0000313" key="3">
    <source>
        <dbReference type="Proteomes" id="UP001152320"/>
    </source>
</evidence>
<dbReference type="AlphaFoldDB" id="A0A9Q1HJ04"/>
<dbReference type="EMBL" id="JAIZAY010000002">
    <property type="protein sequence ID" value="KAJ8047535.1"/>
    <property type="molecule type" value="Genomic_DNA"/>
</dbReference>